<keyword evidence="1" id="KW-0067">ATP-binding</keyword>
<feature type="compositionally biased region" description="Polar residues" evidence="2">
    <location>
        <begin position="1"/>
        <end position="16"/>
    </location>
</feature>
<comment type="caution">
    <text evidence="4">The sequence shown here is derived from an EMBL/GenBank/DDBJ whole genome shotgun (WGS) entry which is preliminary data.</text>
</comment>
<dbReference type="PROSITE" id="PS50011">
    <property type="entry name" value="PROTEIN_KINASE_DOM"/>
    <property type="match status" value="1"/>
</dbReference>
<evidence type="ECO:0000313" key="5">
    <source>
        <dbReference type="Proteomes" id="UP001189429"/>
    </source>
</evidence>
<protein>
    <recommendedName>
        <fullName evidence="3">Protein kinase domain-containing protein</fullName>
    </recommendedName>
</protein>
<evidence type="ECO:0000313" key="4">
    <source>
        <dbReference type="EMBL" id="CAK0871934.1"/>
    </source>
</evidence>
<keyword evidence="1" id="KW-0547">Nucleotide-binding</keyword>
<proteinExistence type="predicted"/>
<feature type="binding site" evidence="1">
    <location>
        <position position="85"/>
    </location>
    <ligand>
        <name>ATP</name>
        <dbReference type="ChEBI" id="CHEBI:30616"/>
    </ligand>
</feature>
<dbReference type="PROSITE" id="PS00107">
    <property type="entry name" value="PROTEIN_KINASE_ATP"/>
    <property type="match status" value="1"/>
</dbReference>
<reference evidence="4" key="1">
    <citation type="submission" date="2023-10" db="EMBL/GenBank/DDBJ databases">
        <authorList>
            <person name="Chen Y."/>
            <person name="Shah S."/>
            <person name="Dougan E. K."/>
            <person name="Thang M."/>
            <person name="Chan C."/>
        </authorList>
    </citation>
    <scope>NUCLEOTIDE SEQUENCE [LARGE SCALE GENOMIC DNA]</scope>
</reference>
<dbReference type="EMBL" id="CAUYUJ010017117">
    <property type="protein sequence ID" value="CAK0871934.1"/>
    <property type="molecule type" value="Genomic_DNA"/>
</dbReference>
<feature type="compositionally biased region" description="Basic and acidic residues" evidence="2">
    <location>
        <begin position="18"/>
        <end position="32"/>
    </location>
</feature>
<organism evidence="4 5">
    <name type="scientific">Prorocentrum cordatum</name>
    <dbReference type="NCBI Taxonomy" id="2364126"/>
    <lineage>
        <taxon>Eukaryota</taxon>
        <taxon>Sar</taxon>
        <taxon>Alveolata</taxon>
        <taxon>Dinophyceae</taxon>
        <taxon>Prorocentrales</taxon>
        <taxon>Prorocentraceae</taxon>
        <taxon>Prorocentrum</taxon>
    </lineage>
</organism>
<dbReference type="InterPro" id="IPR000719">
    <property type="entry name" value="Prot_kinase_dom"/>
</dbReference>
<dbReference type="Proteomes" id="UP001189429">
    <property type="component" value="Unassembled WGS sequence"/>
</dbReference>
<evidence type="ECO:0000256" key="1">
    <source>
        <dbReference type="PROSITE-ProRule" id="PRU10141"/>
    </source>
</evidence>
<feature type="domain" description="Protein kinase" evidence="3">
    <location>
        <begin position="54"/>
        <end position="289"/>
    </location>
</feature>
<dbReference type="SUPFAM" id="SSF56112">
    <property type="entry name" value="Protein kinase-like (PK-like)"/>
    <property type="match status" value="1"/>
</dbReference>
<evidence type="ECO:0000256" key="2">
    <source>
        <dbReference type="SAM" id="MobiDB-lite"/>
    </source>
</evidence>
<keyword evidence="5" id="KW-1185">Reference proteome</keyword>
<gene>
    <name evidence="4" type="ORF">PCOR1329_LOCUS57581</name>
</gene>
<dbReference type="Pfam" id="PF00069">
    <property type="entry name" value="Pkinase"/>
    <property type="match status" value="2"/>
</dbReference>
<name>A0ABN9VGM2_9DINO</name>
<feature type="region of interest" description="Disordered" evidence="2">
    <location>
        <begin position="1"/>
        <end position="32"/>
    </location>
</feature>
<dbReference type="InterPro" id="IPR017441">
    <property type="entry name" value="Protein_kinase_ATP_BS"/>
</dbReference>
<accession>A0ABN9VGM2</accession>
<dbReference type="PANTHER" id="PTHR24347">
    <property type="entry name" value="SERINE/THREONINE-PROTEIN KINASE"/>
    <property type="match status" value="1"/>
</dbReference>
<sequence>MGNVGGSQSIGKSSSRPSKRESMTDLEKVEKKSGKIAVSGRYHRYPKVMSQDYEVVDKTLGSGMNGEVKMAVSKQSPSGQKYAMKAFKFSNIAADKKKLLESEVEVFLCMDHPHVTRLYDVYEESGFLYLIMECMEGGELFDRVIELKTFKEKDGSVADFLYDRKGSDHIKLIDFGFSKMWDPNVKMQASCGTLAYVAPEVLEKSYTSKCDLWSLGVITFILLAGYMPFSGSDAQQTRNITAGKFTMKPERWDKVSAEGREFTLGLMQKDPAKRLSSRNRCLSTQMGQE</sequence>
<dbReference type="Gene3D" id="1.10.510.10">
    <property type="entry name" value="Transferase(Phosphotransferase) domain 1"/>
    <property type="match status" value="2"/>
</dbReference>
<evidence type="ECO:0000259" key="3">
    <source>
        <dbReference type="PROSITE" id="PS50011"/>
    </source>
</evidence>
<dbReference type="InterPro" id="IPR011009">
    <property type="entry name" value="Kinase-like_dom_sf"/>
</dbReference>